<dbReference type="PANTHER" id="PTHR46411:SF3">
    <property type="entry name" value="AAA+ ATPASE DOMAIN-CONTAINING PROTEIN"/>
    <property type="match status" value="1"/>
</dbReference>
<dbReference type="Proteomes" id="UP000287972">
    <property type="component" value="Unassembled WGS sequence"/>
</dbReference>
<dbReference type="GO" id="GO:0016887">
    <property type="term" value="F:ATP hydrolysis activity"/>
    <property type="evidence" value="ECO:0007669"/>
    <property type="project" value="InterPro"/>
</dbReference>
<gene>
    <name evidence="3" type="ORF">CEP51_008064</name>
</gene>
<dbReference type="Gene3D" id="3.40.50.300">
    <property type="entry name" value="P-loop containing nucleotide triphosphate hydrolases"/>
    <property type="match status" value="1"/>
</dbReference>
<feature type="compositionally biased region" description="Polar residues" evidence="1">
    <location>
        <begin position="369"/>
        <end position="385"/>
    </location>
</feature>
<dbReference type="InterPro" id="IPR054289">
    <property type="entry name" value="DUF7025"/>
</dbReference>
<dbReference type="PANTHER" id="PTHR46411">
    <property type="entry name" value="FAMILY ATPASE, PUTATIVE-RELATED"/>
    <property type="match status" value="1"/>
</dbReference>
<evidence type="ECO:0000256" key="1">
    <source>
        <dbReference type="SAM" id="MobiDB-lite"/>
    </source>
</evidence>
<feature type="domain" description="AAA+ ATPase" evidence="2">
    <location>
        <begin position="463"/>
        <end position="590"/>
    </location>
</feature>
<evidence type="ECO:0000313" key="3">
    <source>
        <dbReference type="EMBL" id="RSL78609.1"/>
    </source>
</evidence>
<comment type="caution">
    <text evidence="3">The sequence shown here is derived from an EMBL/GenBank/DDBJ whole genome shotgun (WGS) entry which is preliminary data.</text>
</comment>
<dbReference type="InterPro" id="IPR027417">
    <property type="entry name" value="P-loop_NTPase"/>
</dbReference>
<dbReference type="SUPFAM" id="SSF52540">
    <property type="entry name" value="P-loop containing nucleoside triphosphate hydrolases"/>
    <property type="match status" value="1"/>
</dbReference>
<protein>
    <recommendedName>
        <fullName evidence="2">AAA+ ATPase domain-containing protein</fullName>
    </recommendedName>
</protein>
<dbReference type="InterPro" id="IPR003959">
    <property type="entry name" value="ATPase_AAA_core"/>
</dbReference>
<dbReference type="SMART" id="SM00382">
    <property type="entry name" value="AAA"/>
    <property type="match status" value="1"/>
</dbReference>
<dbReference type="Pfam" id="PF00004">
    <property type="entry name" value="AAA"/>
    <property type="match status" value="1"/>
</dbReference>
<reference evidence="3 4" key="1">
    <citation type="submission" date="2017-06" db="EMBL/GenBank/DDBJ databases">
        <title>Comparative genomic analysis of Ambrosia Fusariam Clade fungi.</title>
        <authorList>
            <person name="Stajich J.E."/>
            <person name="Carrillo J."/>
            <person name="Kijimoto T."/>
            <person name="Eskalen A."/>
            <person name="O'Donnell K."/>
            <person name="Kasson M."/>
        </authorList>
    </citation>
    <scope>NUCLEOTIDE SEQUENCE [LARGE SCALE GENOMIC DNA]</scope>
    <source>
        <strain evidence="3 4">NRRL62606</strain>
    </source>
</reference>
<sequence>MQGNNDSFMPRIESSVLQEDSFPFQIPVGKESTQSGQDLKQRDEVMNGNEDELGGKAEIRHLYDTKEKNVAGEPIYSTNVPISSGVRQRFDRALGGRDEAKDFAILHYHNATLQTDCIVVQSPELKRCLADILSGCVNIDVAAPTVELRPPFTGLAQRWDRLLLAEKTADNEKSKRLLQLLRETLETELCGSFQAFQEFRKTGYTTFPNILVAFVPGEIVLRSEDGELSAGILKEASIEKEFMGGLVCILRVQVLDWNGKSFGYREKTWKIESFHGFRKATDLDAFPLQAHPEQGKVKQRLIDRGRAFEALCGQQVRNYHGLVHLESGWERKTIFISERIIVDANAFYRFQHYSVPDLTELESVEVGQETDSSRGSNTRSQQKTTLTEKQCMLAVPRAKGFALNMKKWFEFAVSDITPITWNKKLLGNLVISDEEKQLLLALVAHTAKEEDGGFDDFIEGKGKGLILLLAGPPGVGKTLTAESIAEELKRPLYRVGAGDLGLSADAVESSLQEAFRRCSHWNAVLLIDEADVFLEKRSSDRLAQNELVSVFLTSLEYYQGVLILTTNRTEEIDPAFESRIDIILTYDHLSQDARKKVWSNFIGRLPPDSVDLGEADLDNLSGWDINGRQIKSAIKTARIMAANEGAPLGVRHLDIVLNIRRRGSKVLGTQG</sequence>
<keyword evidence="4" id="KW-1185">Reference proteome</keyword>
<dbReference type="CDD" id="cd19481">
    <property type="entry name" value="RecA-like_protease"/>
    <property type="match status" value="1"/>
</dbReference>
<feature type="region of interest" description="Disordered" evidence="1">
    <location>
        <begin position="364"/>
        <end position="385"/>
    </location>
</feature>
<dbReference type="EMBL" id="NKCL01000202">
    <property type="protein sequence ID" value="RSL78609.1"/>
    <property type="molecule type" value="Genomic_DNA"/>
</dbReference>
<evidence type="ECO:0000259" key="2">
    <source>
        <dbReference type="SMART" id="SM00382"/>
    </source>
</evidence>
<dbReference type="AlphaFoldDB" id="A0A428RM76"/>
<dbReference type="InterPro" id="IPR003593">
    <property type="entry name" value="AAA+_ATPase"/>
</dbReference>
<name>A0A428RM76_9HYPO</name>
<accession>A0A428RM76</accession>
<dbReference type="Pfam" id="PF22942">
    <property type="entry name" value="DUF7025"/>
    <property type="match status" value="1"/>
</dbReference>
<organism evidence="3 4">
    <name type="scientific">Fusarium floridanum</name>
    <dbReference type="NCBI Taxonomy" id="1325733"/>
    <lineage>
        <taxon>Eukaryota</taxon>
        <taxon>Fungi</taxon>
        <taxon>Dikarya</taxon>
        <taxon>Ascomycota</taxon>
        <taxon>Pezizomycotina</taxon>
        <taxon>Sordariomycetes</taxon>
        <taxon>Hypocreomycetidae</taxon>
        <taxon>Hypocreales</taxon>
        <taxon>Nectriaceae</taxon>
        <taxon>Fusarium</taxon>
        <taxon>Fusarium solani species complex</taxon>
    </lineage>
</organism>
<dbReference type="GO" id="GO:0005524">
    <property type="term" value="F:ATP binding"/>
    <property type="evidence" value="ECO:0007669"/>
    <property type="project" value="InterPro"/>
</dbReference>
<evidence type="ECO:0000313" key="4">
    <source>
        <dbReference type="Proteomes" id="UP000287972"/>
    </source>
</evidence>
<proteinExistence type="predicted"/>